<dbReference type="CTD" id="41513"/>
<feature type="signal peptide" evidence="3">
    <location>
        <begin position="1"/>
        <end position="20"/>
    </location>
</feature>
<feature type="domain" description="CUB" evidence="4">
    <location>
        <begin position="475"/>
        <end position="593"/>
    </location>
</feature>
<dbReference type="PANTHER" id="PTHR47537">
    <property type="entry name" value="CUBILIN"/>
    <property type="match status" value="1"/>
</dbReference>
<comment type="caution">
    <text evidence="2">Lacks conserved residue(s) required for the propagation of feature annotation.</text>
</comment>
<evidence type="ECO:0000256" key="3">
    <source>
        <dbReference type="SAM" id="SignalP"/>
    </source>
</evidence>
<dbReference type="InterPro" id="IPR000859">
    <property type="entry name" value="CUB_dom"/>
</dbReference>
<dbReference type="AlphaFoldDB" id="A0A7M7QJH2"/>
<evidence type="ECO:0000259" key="4">
    <source>
        <dbReference type="PROSITE" id="PS01180"/>
    </source>
</evidence>
<dbReference type="EnsemblMetazoa" id="XM_016988296">
    <property type="protein sequence ID" value="XP_016843785"/>
    <property type="gene ID" value="LOC100678942"/>
</dbReference>
<feature type="chain" id="PRO_5036207763" description="CUB domain-containing protein" evidence="3">
    <location>
        <begin position="21"/>
        <end position="638"/>
    </location>
</feature>
<dbReference type="CDD" id="cd00041">
    <property type="entry name" value="CUB"/>
    <property type="match status" value="4"/>
</dbReference>
<dbReference type="Gene3D" id="2.60.120.290">
    <property type="entry name" value="Spermadhesin, CUB domain"/>
    <property type="match status" value="4"/>
</dbReference>
<keyword evidence="3" id="KW-0732">Signal</keyword>
<dbReference type="InterPro" id="IPR053207">
    <property type="entry name" value="Non-NMDA_GluR_Accessory"/>
</dbReference>
<dbReference type="SMR" id="A0A7M7QJH2"/>
<dbReference type="RefSeq" id="XP_016843785.1">
    <property type="nucleotide sequence ID" value="XM_016988296.3"/>
</dbReference>
<dbReference type="Pfam" id="PF00431">
    <property type="entry name" value="CUB"/>
    <property type="match status" value="4"/>
</dbReference>
<dbReference type="InParanoid" id="A0A7M7QJH2"/>
<evidence type="ECO:0000256" key="2">
    <source>
        <dbReference type="PROSITE-ProRule" id="PRU00059"/>
    </source>
</evidence>
<dbReference type="RefSeq" id="XP_031787537.1">
    <property type="nucleotide sequence ID" value="XM_031931677.1"/>
</dbReference>
<organism evidence="5 6">
    <name type="scientific">Nasonia vitripennis</name>
    <name type="common">Parasitic wasp</name>
    <dbReference type="NCBI Taxonomy" id="7425"/>
    <lineage>
        <taxon>Eukaryota</taxon>
        <taxon>Metazoa</taxon>
        <taxon>Ecdysozoa</taxon>
        <taxon>Arthropoda</taxon>
        <taxon>Hexapoda</taxon>
        <taxon>Insecta</taxon>
        <taxon>Pterygota</taxon>
        <taxon>Neoptera</taxon>
        <taxon>Endopterygota</taxon>
        <taxon>Hymenoptera</taxon>
        <taxon>Apocrita</taxon>
        <taxon>Proctotrupomorpha</taxon>
        <taxon>Chalcidoidea</taxon>
        <taxon>Pteromalidae</taxon>
        <taxon>Pteromalinae</taxon>
        <taxon>Nasonia</taxon>
    </lineage>
</organism>
<protein>
    <recommendedName>
        <fullName evidence="4">CUB domain-containing protein</fullName>
    </recommendedName>
</protein>
<dbReference type="PROSITE" id="PS01180">
    <property type="entry name" value="CUB"/>
    <property type="match status" value="4"/>
</dbReference>
<dbReference type="OrthoDB" id="6369184at2759"/>
<dbReference type="SUPFAM" id="SSF49854">
    <property type="entry name" value="Spermadhesin, CUB domain"/>
    <property type="match status" value="4"/>
</dbReference>
<proteinExistence type="predicted"/>
<dbReference type="SMART" id="SM00042">
    <property type="entry name" value="CUB"/>
    <property type="match status" value="4"/>
</dbReference>
<dbReference type="GO" id="GO:0005886">
    <property type="term" value="C:plasma membrane"/>
    <property type="evidence" value="ECO:0007669"/>
    <property type="project" value="TreeGrafter"/>
</dbReference>
<keyword evidence="6" id="KW-1185">Reference proteome</keyword>
<dbReference type="EnsemblMetazoa" id="XM_031931677">
    <property type="protein sequence ID" value="XP_031787537"/>
    <property type="gene ID" value="LOC100678942"/>
</dbReference>
<reference evidence="5" key="1">
    <citation type="submission" date="2021-01" db="UniProtKB">
        <authorList>
            <consortium name="EnsemblMetazoa"/>
        </authorList>
    </citation>
    <scope>IDENTIFICATION</scope>
</reference>
<evidence type="ECO:0000256" key="1">
    <source>
        <dbReference type="ARBA" id="ARBA00023157"/>
    </source>
</evidence>
<dbReference type="GeneID" id="100678942"/>
<dbReference type="FunCoup" id="A0A7M7QJH2">
    <property type="interactions" value="3"/>
</dbReference>
<evidence type="ECO:0000313" key="6">
    <source>
        <dbReference type="Proteomes" id="UP000002358"/>
    </source>
</evidence>
<feature type="domain" description="CUB" evidence="4">
    <location>
        <begin position="180"/>
        <end position="300"/>
    </location>
</feature>
<feature type="domain" description="CUB" evidence="4">
    <location>
        <begin position="25"/>
        <end position="163"/>
    </location>
</feature>
<sequence length="638" mass="71828">MQRRLLFFCCWLLFLDLCRTVNPGCSCVVYSSRYNPQGGTFTSPDYPKRYPANIDCLLYTFHARQGEIVELTFHHFQTRGSNAATDCAGGDFLKVFLHLEAGVRGVSEYTPWSRLLCGGLQDIPRQLYSSGPTLVLELHSQPATRASNASDTAPGFSGTFRFVDSRIFETDGQLMPNKMCDYQFVSSQFTLQHGRFYSPRYPSSYPENIRCSYQFRARSKERIRLVFEELALEKGDISCLNRADLIKVHDGNDPSQPTIAVLCNEDSEVEVLSTGPDLYVDFVANSKWPGKGFKATFQFQPIDDNLAEPDKVVPGAVTGTSKHSLIGPAVSATTSSCNMVFSSDTTKSGMFTSPGYPNSYPPRTRCSYDFQGRGKERVQIIFHDFDVYRSPSGTKECESTDALVVYVYINGQREKTEAICRESPLRPLMSNGPRMLLEFEGLTSSRHSRGFKATYSFTENFGITTGRQEPSLYPCAFVFNSNETMNGTFTSPNYPGFYPRDIECHYFFNGQPKERVHLHFHYFDVEGVLPCDAVSASDFVEFSNYMTRDRKYSRHCGQLTEFDVDSDRSFFRVTFKSNDRLDATGFNASYVFVSEEDNYTVKTPLSAATQSRDTSLLLLATLLVLLLLPPRLIGNATA</sequence>
<dbReference type="KEGG" id="nvi:100678942"/>
<name>A0A7M7QJH2_NASVI</name>
<feature type="domain" description="CUB" evidence="4">
    <location>
        <begin position="337"/>
        <end position="458"/>
    </location>
</feature>
<accession>A0A7M7QJH2</accession>
<dbReference type="PANTHER" id="PTHR47537:SF2">
    <property type="entry name" value="CUBILIN"/>
    <property type="match status" value="1"/>
</dbReference>
<dbReference type="FunFam" id="2.60.120.290:FF:000058">
    <property type="entry name" value="CUB domaincontaining protein"/>
    <property type="match status" value="1"/>
</dbReference>
<evidence type="ECO:0000313" key="5">
    <source>
        <dbReference type="EnsemblMetazoa" id="XP_031787537"/>
    </source>
</evidence>
<dbReference type="Proteomes" id="UP000002358">
    <property type="component" value="Chromosome 5"/>
</dbReference>
<keyword evidence="1" id="KW-1015">Disulfide bond</keyword>
<dbReference type="InterPro" id="IPR035914">
    <property type="entry name" value="Sperma_CUB_dom_sf"/>
</dbReference>